<reference evidence="1 2" key="1">
    <citation type="submission" date="2019-07" db="EMBL/GenBank/DDBJ databases">
        <title>Whole genome shotgun sequence of Acetobacter oeni NBRC 105207.</title>
        <authorList>
            <person name="Hosoyama A."/>
            <person name="Uohara A."/>
            <person name="Ohji S."/>
            <person name="Ichikawa N."/>
        </authorList>
    </citation>
    <scope>NUCLEOTIDE SEQUENCE [LARGE SCALE GENOMIC DNA]</scope>
    <source>
        <strain evidence="1 2">NBRC 105207</strain>
    </source>
</reference>
<sequence>MIVAATSKNPLKIINICAFCAKFGEYAATSPKQNCNIAIIARNPIIVFIFVRTDASVCNHDKNII</sequence>
<dbReference type="Proteomes" id="UP000321746">
    <property type="component" value="Unassembled WGS sequence"/>
</dbReference>
<dbReference type="EMBL" id="BJYG01000029">
    <property type="protein sequence ID" value="GEN63914.1"/>
    <property type="molecule type" value="Genomic_DNA"/>
</dbReference>
<dbReference type="AlphaFoldDB" id="A0A511XLV4"/>
<name>A0A511XLV4_9PROT</name>
<comment type="caution">
    <text evidence="1">The sequence shown here is derived from an EMBL/GenBank/DDBJ whole genome shotgun (WGS) entry which is preliminary data.</text>
</comment>
<gene>
    <name evidence="1" type="ORF">AOE01nite_21380</name>
</gene>
<evidence type="ECO:0000313" key="2">
    <source>
        <dbReference type="Proteomes" id="UP000321746"/>
    </source>
</evidence>
<accession>A0A511XLV4</accession>
<protein>
    <submittedName>
        <fullName evidence="1">Uncharacterized protein</fullName>
    </submittedName>
</protein>
<proteinExistence type="predicted"/>
<organism evidence="1 2">
    <name type="scientific">Acetobacter oeni</name>
    <dbReference type="NCBI Taxonomy" id="304077"/>
    <lineage>
        <taxon>Bacteria</taxon>
        <taxon>Pseudomonadati</taxon>
        <taxon>Pseudomonadota</taxon>
        <taxon>Alphaproteobacteria</taxon>
        <taxon>Acetobacterales</taxon>
        <taxon>Acetobacteraceae</taxon>
        <taxon>Acetobacter</taxon>
    </lineage>
</organism>
<keyword evidence="2" id="KW-1185">Reference proteome</keyword>
<evidence type="ECO:0000313" key="1">
    <source>
        <dbReference type="EMBL" id="GEN63914.1"/>
    </source>
</evidence>